<name>A0A833YGV1_9CHIR</name>
<protein>
    <submittedName>
        <fullName evidence="1">Uncharacterized protein</fullName>
    </submittedName>
</protein>
<evidence type="ECO:0000313" key="2">
    <source>
        <dbReference type="Proteomes" id="UP000664940"/>
    </source>
</evidence>
<proteinExistence type="predicted"/>
<accession>A0A833YGV1</accession>
<dbReference type="AlphaFoldDB" id="A0A833YGV1"/>
<comment type="caution">
    <text evidence="1">The sequence shown here is derived from an EMBL/GenBank/DDBJ whole genome shotgun (WGS) entry which is preliminary data.</text>
</comment>
<sequence length="123" mass="13333">MREGCIQVWGVCTEAGLTGVERERSAVHAAAASFCWEGRGHPPVPSRLPCAQRPAPRGSSDRLLSFIGSQGNLRGVRLLRRLPHVSLPFLPPPSRLSSVGGRLVQRICFVLGELCLSHISVIE</sequence>
<dbReference type="EMBL" id="JABVXQ010000016">
    <property type="protein sequence ID" value="KAF6073478.1"/>
    <property type="molecule type" value="Genomic_DNA"/>
</dbReference>
<organism evidence="1 2">
    <name type="scientific">Phyllostomus discolor</name>
    <name type="common">pale spear-nosed bat</name>
    <dbReference type="NCBI Taxonomy" id="89673"/>
    <lineage>
        <taxon>Eukaryota</taxon>
        <taxon>Metazoa</taxon>
        <taxon>Chordata</taxon>
        <taxon>Craniata</taxon>
        <taxon>Vertebrata</taxon>
        <taxon>Euteleostomi</taxon>
        <taxon>Mammalia</taxon>
        <taxon>Eutheria</taxon>
        <taxon>Laurasiatheria</taxon>
        <taxon>Chiroptera</taxon>
        <taxon>Yangochiroptera</taxon>
        <taxon>Phyllostomidae</taxon>
        <taxon>Phyllostominae</taxon>
        <taxon>Phyllostomus</taxon>
    </lineage>
</organism>
<gene>
    <name evidence="1" type="ORF">HJG60_009602</name>
</gene>
<dbReference type="Proteomes" id="UP000664940">
    <property type="component" value="Unassembled WGS sequence"/>
</dbReference>
<evidence type="ECO:0000313" key="1">
    <source>
        <dbReference type="EMBL" id="KAF6073478.1"/>
    </source>
</evidence>
<reference evidence="1 2" key="1">
    <citation type="journal article" date="2020" name="Nature">
        <title>Six reference-quality genomes reveal evolution of bat adaptations.</title>
        <authorList>
            <person name="Jebb D."/>
            <person name="Huang Z."/>
            <person name="Pippel M."/>
            <person name="Hughes G.M."/>
            <person name="Lavrichenko K."/>
            <person name="Devanna P."/>
            <person name="Winkler S."/>
            <person name="Jermiin L.S."/>
            <person name="Skirmuntt E.C."/>
            <person name="Katzourakis A."/>
            <person name="Burkitt-Gray L."/>
            <person name="Ray D.A."/>
            <person name="Sullivan K.A.M."/>
            <person name="Roscito J.G."/>
            <person name="Kirilenko B.M."/>
            <person name="Davalos L.M."/>
            <person name="Corthals A.P."/>
            <person name="Power M.L."/>
            <person name="Jones G."/>
            <person name="Ransome R.D."/>
            <person name="Dechmann D.K.N."/>
            <person name="Locatelli A.G."/>
            <person name="Puechmaille S.J."/>
            <person name="Fedrigo O."/>
            <person name="Jarvis E.D."/>
            <person name="Hiller M."/>
            <person name="Vernes S.C."/>
            <person name="Myers E.W."/>
            <person name="Teeling E.C."/>
        </authorList>
    </citation>
    <scope>NUCLEOTIDE SEQUENCE [LARGE SCALE GENOMIC DNA]</scope>
    <source>
        <strain evidence="1">Bat1K_MPI-CBG_1</strain>
    </source>
</reference>